<dbReference type="AlphaFoldDB" id="A0A0M3HMM8"/>
<keyword evidence="1" id="KW-1185">Reference proteome</keyword>
<proteinExistence type="predicted"/>
<evidence type="ECO:0000313" key="1">
    <source>
        <dbReference type="Proteomes" id="UP000036681"/>
    </source>
</evidence>
<sequence length="102" mass="11438">MAENLTWMSQHSSAVPYDREYTSRDYLAVRKTIGNVLHNYFNAPMVQPAYMSIHVDFATHISSAENQSESSACSNPQICVRMSRNNAVNVEKATQVAKNNTP</sequence>
<reference evidence="2" key="1">
    <citation type="submission" date="2016-05" db="UniProtKB">
        <authorList>
            <consortium name="WormBaseParasite"/>
        </authorList>
    </citation>
    <scope>IDENTIFICATION</scope>
</reference>
<protein>
    <submittedName>
        <fullName evidence="2">SEA domain-containing protein</fullName>
    </submittedName>
</protein>
<name>A0A0M3HMM8_ASCLU</name>
<dbReference type="WBParaSite" id="ALUE_0000280101-mRNA-1">
    <property type="protein sequence ID" value="ALUE_0000280101-mRNA-1"/>
    <property type="gene ID" value="ALUE_0000280101"/>
</dbReference>
<accession>A0A0M3HMM8</accession>
<dbReference type="Proteomes" id="UP000036681">
    <property type="component" value="Unplaced"/>
</dbReference>
<evidence type="ECO:0000313" key="2">
    <source>
        <dbReference type="WBParaSite" id="ALUE_0000280101-mRNA-1"/>
    </source>
</evidence>
<organism evidence="1 2">
    <name type="scientific">Ascaris lumbricoides</name>
    <name type="common">Giant roundworm</name>
    <dbReference type="NCBI Taxonomy" id="6252"/>
    <lineage>
        <taxon>Eukaryota</taxon>
        <taxon>Metazoa</taxon>
        <taxon>Ecdysozoa</taxon>
        <taxon>Nematoda</taxon>
        <taxon>Chromadorea</taxon>
        <taxon>Rhabditida</taxon>
        <taxon>Spirurina</taxon>
        <taxon>Ascaridomorpha</taxon>
        <taxon>Ascaridoidea</taxon>
        <taxon>Ascarididae</taxon>
        <taxon>Ascaris</taxon>
    </lineage>
</organism>